<organism evidence="2">
    <name type="scientific">Arundo donax</name>
    <name type="common">Giant reed</name>
    <name type="synonym">Donax arundinaceus</name>
    <dbReference type="NCBI Taxonomy" id="35708"/>
    <lineage>
        <taxon>Eukaryota</taxon>
        <taxon>Viridiplantae</taxon>
        <taxon>Streptophyta</taxon>
        <taxon>Embryophyta</taxon>
        <taxon>Tracheophyta</taxon>
        <taxon>Spermatophyta</taxon>
        <taxon>Magnoliopsida</taxon>
        <taxon>Liliopsida</taxon>
        <taxon>Poales</taxon>
        <taxon>Poaceae</taxon>
        <taxon>PACMAD clade</taxon>
        <taxon>Arundinoideae</taxon>
        <taxon>Arundineae</taxon>
        <taxon>Arundo</taxon>
    </lineage>
</organism>
<proteinExistence type="predicted"/>
<reference evidence="2" key="2">
    <citation type="journal article" date="2015" name="Data Brief">
        <title>Shoot transcriptome of the giant reed, Arundo donax.</title>
        <authorList>
            <person name="Barrero R.A."/>
            <person name="Guerrero F.D."/>
            <person name="Moolhuijzen P."/>
            <person name="Goolsby J.A."/>
            <person name="Tidwell J."/>
            <person name="Bellgard S.E."/>
            <person name="Bellgard M.I."/>
        </authorList>
    </citation>
    <scope>NUCLEOTIDE SEQUENCE</scope>
    <source>
        <tissue evidence="2">Shoot tissue taken approximately 20 cm above the soil surface</tissue>
    </source>
</reference>
<name>A0A0A9TMF6_ARUDO</name>
<dbReference type="EMBL" id="GBRH01280657">
    <property type="protein sequence ID" value="JAD17238.1"/>
    <property type="molecule type" value="Transcribed_RNA"/>
</dbReference>
<reference evidence="2" key="1">
    <citation type="submission" date="2014-09" db="EMBL/GenBank/DDBJ databases">
        <authorList>
            <person name="Magalhaes I.L.F."/>
            <person name="Oliveira U."/>
            <person name="Santos F.R."/>
            <person name="Vidigal T.H.D.A."/>
            <person name="Brescovit A.D."/>
            <person name="Santos A.J."/>
        </authorList>
    </citation>
    <scope>NUCLEOTIDE SEQUENCE</scope>
    <source>
        <tissue evidence="2">Shoot tissue taken approximately 20 cm above the soil surface</tissue>
    </source>
</reference>
<accession>A0A0A9TMF6</accession>
<protein>
    <recommendedName>
        <fullName evidence="1">F-box protein AT5G49610-like beta-propeller domain-containing protein</fullName>
    </recommendedName>
</protein>
<sequence>MDDYNRWVYRRHLLLPEDGGDGASLILLVLMRNDRKVWIHVTHLQAGAWSETITSDLIEVPEKPLEHCRKPNKFCFLANRKVYMLCMSGYILGFDLPSPALFYVKLPHGVELSMSMGIKQTLGCAPELRPLEFISSMLRSFRFMFGSTVRITAALVIGCWLIQFVCIRRLVILQNLPGSQRVLLSMWLQLGTMLTLCSC</sequence>
<dbReference type="AlphaFoldDB" id="A0A0A9TMF6"/>
<dbReference type="InterPro" id="IPR056594">
    <property type="entry name" value="AT5G49610-like_b-prop"/>
</dbReference>
<evidence type="ECO:0000259" key="1">
    <source>
        <dbReference type="Pfam" id="PF23635"/>
    </source>
</evidence>
<feature type="domain" description="F-box protein AT5G49610-like beta-propeller" evidence="1">
    <location>
        <begin position="7"/>
        <end position="119"/>
    </location>
</feature>
<evidence type="ECO:0000313" key="2">
    <source>
        <dbReference type="EMBL" id="JAD17238.1"/>
    </source>
</evidence>
<dbReference type="Pfam" id="PF23635">
    <property type="entry name" value="Beta-prop_AT5G49610-like"/>
    <property type="match status" value="1"/>
</dbReference>